<keyword evidence="3" id="KW-1185">Reference proteome</keyword>
<sequence length="331" mass="33151">MFAVVLSEFGPPANLALTEVPDPVPGPGQVLVEVHLANITFVETQVRAGRPPNPAMLPPLPAILGNGVGGIVTAVGEGADPALAGRRVITTTGGRGGYAELAAVDATGLIDLPPELSLADAVALLADGRTAVALIRSAALRPGETVLIEAAAGGVGSLLVQLARDAGARVVATAGGPRKAGIAKDLGADLAVDYTVPGWSDQIRREVGEVDVVFDGVGGEIGGTAAGLLRRGGRLSSYGMASGSFTAPPDGKDITPIRGTPPTPPQMRELTQAALTAASTGSLKPLIGQKYPLDRASDAHAAIASRATVGKTLLLVRPPAPEDISPAGGAQ</sequence>
<dbReference type="Pfam" id="PF08240">
    <property type="entry name" value="ADH_N"/>
    <property type="match status" value="1"/>
</dbReference>
<dbReference type="InterPro" id="IPR013154">
    <property type="entry name" value="ADH-like_N"/>
</dbReference>
<evidence type="ECO:0000313" key="3">
    <source>
        <dbReference type="Proteomes" id="UP000334990"/>
    </source>
</evidence>
<protein>
    <submittedName>
        <fullName evidence="2">NADPH:quinone reductase</fullName>
    </submittedName>
</protein>
<dbReference type="SUPFAM" id="SSF50129">
    <property type="entry name" value="GroES-like"/>
    <property type="match status" value="1"/>
</dbReference>
<comment type="caution">
    <text evidence="2">The sequence shown here is derived from an EMBL/GenBank/DDBJ whole genome shotgun (WGS) entry which is preliminary data.</text>
</comment>
<dbReference type="InterPro" id="IPR013149">
    <property type="entry name" value="ADH-like_C"/>
</dbReference>
<dbReference type="CDD" id="cd08244">
    <property type="entry name" value="MDR_enoyl_red"/>
    <property type="match status" value="1"/>
</dbReference>
<dbReference type="SUPFAM" id="SSF51735">
    <property type="entry name" value="NAD(P)-binding Rossmann-fold domains"/>
    <property type="match status" value="1"/>
</dbReference>
<name>A0A5M3VYZ2_9ACTN</name>
<dbReference type="Pfam" id="PF00107">
    <property type="entry name" value="ADH_zinc_N"/>
    <property type="match status" value="1"/>
</dbReference>
<dbReference type="Gene3D" id="3.40.50.720">
    <property type="entry name" value="NAD(P)-binding Rossmann-like Domain"/>
    <property type="match status" value="1"/>
</dbReference>
<dbReference type="GO" id="GO:0016491">
    <property type="term" value="F:oxidoreductase activity"/>
    <property type="evidence" value="ECO:0007669"/>
    <property type="project" value="InterPro"/>
</dbReference>
<reference evidence="2 3" key="1">
    <citation type="submission" date="2019-10" db="EMBL/GenBank/DDBJ databases">
        <title>Whole genome shotgun sequence of Acrocarpospora corrugata NBRC 13972.</title>
        <authorList>
            <person name="Ichikawa N."/>
            <person name="Kimura A."/>
            <person name="Kitahashi Y."/>
            <person name="Komaki H."/>
            <person name="Oguchi A."/>
        </authorList>
    </citation>
    <scope>NUCLEOTIDE SEQUENCE [LARGE SCALE GENOMIC DNA]</scope>
    <source>
        <strain evidence="2 3">NBRC 13972</strain>
    </source>
</reference>
<gene>
    <name evidence="2" type="primary">qor_3</name>
    <name evidence="2" type="ORF">Acor_33730</name>
</gene>
<dbReference type="AlphaFoldDB" id="A0A5M3VYZ2"/>
<dbReference type="RefSeq" id="WP_155337596.1">
    <property type="nucleotide sequence ID" value="NZ_BAAABN010000032.1"/>
</dbReference>
<dbReference type="InterPro" id="IPR051397">
    <property type="entry name" value="Zn-ADH-like_protein"/>
</dbReference>
<dbReference type="SMART" id="SM00829">
    <property type="entry name" value="PKS_ER"/>
    <property type="match status" value="1"/>
</dbReference>
<dbReference type="Gene3D" id="3.90.180.10">
    <property type="entry name" value="Medium-chain alcohol dehydrogenases, catalytic domain"/>
    <property type="match status" value="1"/>
</dbReference>
<feature type="domain" description="Enoyl reductase (ER)" evidence="1">
    <location>
        <begin position="10"/>
        <end position="314"/>
    </location>
</feature>
<organism evidence="2 3">
    <name type="scientific">Acrocarpospora corrugata</name>
    <dbReference type="NCBI Taxonomy" id="35763"/>
    <lineage>
        <taxon>Bacteria</taxon>
        <taxon>Bacillati</taxon>
        <taxon>Actinomycetota</taxon>
        <taxon>Actinomycetes</taxon>
        <taxon>Streptosporangiales</taxon>
        <taxon>Streptosporangiaceae</taxon>
        <taxon>Acrocarpospora</taxon>
    </lineage>
</organism>
<dbReference type="PANTHER" id="PTHR43677">
    <property type="entry name" value="SHORT-CHAIN DEHYDROGENASE/REDUCTASE"/>
    <property type="match status" value="1"/>
</dbReference>
<dbReference type="InterPro" id="IPR002364">
    <property type="entry name" value="Quin_OxRdtase/zeta-crystal_CS"/>
</dbReference>
<dbReference type="EMBL" id="BLAD01000049">
    <property type="protein sequence ID" value="GES01309.1"/>
    <property type="molecule type" value="Genomic_DNA"/>
</dbReference>
<dbReference type="InterPro" id="IPR011032">
    <property type="entry name" value="GroES-like_sf"/>
</dbReference>
<dbReference type="Proteomes" id="UP000334990">
    <property type="component" value="Unassembled WGS sequence"/>
</dbReference>
<dbReference type="PROSITE" id="PS01162">
    <property type="entry name" value="QOR_ZETA_CRYSTAL"/>
    <property type="match status" value="1"/>
</dbReference>
<proteinExistence type="predicted"/>
<accession>A0A5M3VYZ2</accession>
<evidence type="ECO:0000313" key="2">
    <source>
        <dbReference type="EMBL" id="GES01309.1"/>
    </source>
</evidence>
<dbReference type="PANTHER" id="PTHR43677:SF4">
    <property type="entry name" value="QUINONE OXIDOREDUCTASE-LIKE PROTEIN 2"/>
    <property type="match status" value="1"/>
</dbReference>
<dbReference type="InterPro" id="IPR020843">
    <property type="entry name" value="ER"/>
</dbReference>
<dbReference type="InterPro" id="IPR036291">
    <property type="entry name" value="NAD(P)-bd_dom_sf"/>
</dbReference>
<dbReference type="OrthoDB" id="5195079at2"/>
<dbReference type="GO" id="GO:0008270">
    <property type="term" value="F:zinc ion binding"/>
    <property type="evidence" value="ECO:0007669"/>
    <property type="project" value="InterPro"/>
</dbReference>
<evidence type="ECO:0000259" key="1">
    <source>
        <dbReference type="SMART" id="SM00829"/>
    </source>
</evidence>